<gene>
    <name evidence="1" type="ORF">TH53_19435</name>
</gene>
<organism evidence="1 2">
    <name type="scientific">Pedobacter lusitanus</name>
    <dbReference type="NCBI Taxonomy" id="1503925"/>
    <lineage>
        <taxon>Bacteria</taxon>
        <taxon>Pseudomonadati</taxon>
        <taxon>Bacteroidota</taxon>
        <taxon>Sphingobacteriia</taxon>
        <taxon>Sphingobacteriales</taxon>
        <taxon>Sphingobacteriaceae</taxon>
        <taxon>Pedobacter</taxon>
    </lineage>
</organism>
<dbReference type="Proteomes" id="UP000032049">
    <property type="component" value="Unassembled WGS sequence"/>
</dbReference>
<reference evidence="1 2" key="1">
    <citation type="submission" date="2015-01" db="EMBL/GenBank/DDBJ databases">
        <title>Draft genome sequence of Pedobacter sp. NL19 isolated from sludge of an effluent treatment pond in an abandoned uranium mine.</title>
        <authorList>
            <person name="Santos T."/>
            <person name="Caetano T."/>
            <person name="Covas C."/>
            <person name="Cruz A."/>
            <person name="Mendo S."/>
        </authorList>
    </citation>
    <scope>NUCLEOTIDE SEQUENCE [LARGE SCALE GENOMIC DNA]</scope>
    <source>
        <strain evidence="1 2">NL19</strain>
    </source>
</reference>
<dbReference type="AlphaFoldDB" id="A0A0D0F220"/>
<proteinExistence type="predicted"/>
<dbReference type="RefSeq" id="WP_041884502.1">
    <property type="nucleotide sequence ID" value="NZ_CP157278.1"/>
</dbReference>
<dbReference type="OrthoDB" id="1191109at2"/>
<keyword evidence="2" id="KW-1185">Reference proteome</keyword>
<protein>
    <submittedName>
        <fullName evidence="1">Contig89, whole genome shotgun sequence</fullName>
    </submittedName>
</protein>
<evidence type="ECO:0000313" key="2">
    <source>
        <dbReference type="Proteomes" id="UP000032049"/>
    </source>
</evidence>
<evidence type="ECO:0000313" key="1">
    <source>
        <dbReference type="EMBL" id="KIO75658.1"/>
    </source>
</evidence>
<dbReference type="EMBL" id="JXRA01000089">
    <property type="protein sequence ID" value="KIO75658.1"/>
    <property type="molecule type" value="Genomic_DNA"/>
</dbReference>
<dbReference type="STRING" id="1503925.TH53_19435"/>
<comment type="caution">
    <text evidence="1">The sequence shown here is derived from an EMBL/GenBank/DDBJ whole genome shotgun (WGS) entry which is preliminary data.</text>
</comment>
<accession>A0A0D0F220</accession>
<sequence>MKDQLLISSARLMTGILCLLLVTGTGCNLVNSPGEYFDRAALNTNMLSRFGSEYFRTYVKYIKGGAGTNDFNTCEKYLRNYSIASAERNLKKVQDLYPNEEAAPLINASVALHVYVLESYKTDHLAIARMIDKQESPEVINQAIEALDKKSYAGFAEKYDKVWEIAGVYAKNNGIKIKEMPF</sequence>
<dbReference type="PROSITE" id="PS51257">
    <property type="entry name" value="PROKAR_LIPOPROTEIN"/>
    <property type="match status" value="1"/>
</dbReference>
<name>A0A0D0F220_9SPHI</name>